<accession>A0ABU6RTC2</accession>
<feature type="non-terminal residue" evidence="2">
    <location>
        <position position="1"/>
    </location>
</feature>
<reference evidence="2 3" key="1">
    <citation type="journal article" date="2023" name="Plants (Basel)">
        <title>Bridging the Gap: Combining Genomics and Transcriptomics Approaches to Understand Stylosanthes scabra, an Orphan Legume from the Brazilian Caatinga.</title>
        <authorList>
            <person name="Ferreira-Neto J.R.C."/>
            <person name="da Silva M.D."/>
            <person name="Binneck E."/>
            <person name="de Melo N.F."/>
            <person name="da Silva R.H."/>
            <person name="de Melo A.L.T.M."/>
            <person name="Pandolfi V."/>
            <person name="Bustamante F.O."/>
            <person name="Brasileiro-Vidal A.C."/>
            <person name="Benko-Iseppon A.M."/>
        </authorList>
    </citation>
    <scope>NUCLEOTIDE SEQUENCE [LARGE SCALE GENOMIC DNA]</scope>
    <source>
        <tissue evidence="2">Leaves</tissue>
    </source>
</reference>
<protein>
    <submittedName>
        <fullName evidence="2">Uncharacterized protein</fullName>
    </submittedName>
</protein>
<gene>
    <name evidence="2" type="ORF">PIB30_087591</name>
</gene>
<feature type="region of interest" description="Disordered" evidence="1">
    <location>
        <begin position="1"/>
        <end position="45"/>
    </location>
</feature>
<organism evidence="2 3">
    <name type="scientific">Stylosanthes scabra</name>
    <dbReference type="NCBI Taxonomy" id="79078"/>
    <lineage>
        <taxon>Eukaryota</taxon>
        <taxon>Viridiplantae</taxon>
        <taxon>Streptophyta</taxon>
        <taxon>Embryophyta</taxon>
        <taxon>Tracheophyta</taxon>
        <taxon>Spermatophyta</taxon>
        <taxon>Magnoliopsida</taxon>
        <taxon>eudicotyledons</taxon>
        <taxon>Gunneridae</taxon>
        <taxon>Pentapetalae</taxon>
        <taxon>rosids</taxon>
        <taxon>fabids</taxon>
        <taxon>Fabales</taxon>
        <taxon>Fabaceae</taxon>
        <taxon>Papilionoideae</taxon>
        <taxon>50 kb inversion clade</taxon>
        <taxon>dalbergioids sensu lato</taxon>
        <taxon>Dalbergieae</taxon>
        <taxon>Pterocarpus clade</taxon>
        <taxon>Stylosanthes</taxon>
    </lineage>
</organism>
<dbReference type="Proteomes" id="UP001341840">
    <property type="component" value="Unassembled WGS sequence"/>
</dbReference>
<comment type="caution">
    <text evidence="2">The sequence shown here is derived from an EMBL/GenBank/DDBJ whole genome shotgun (WGS) entry which is preliminary data.</text>
</comment>
<evidence type="ECO:0000313" key="2">
    <source>
        <dbReference type="EMBL" id="MED6127378.1"/>
    </source>
</evidence>
<proteinExistence type="predicted"/>
<evidence type="ECO:0000313" key="3">
    <source>
        <dbReference type="Proteomes" id="UP001341840"/>
    </source>
</evidence>
<evidence type="ECO:0000256" key="1">
    <source>
        <dbReference type="SAM" id="MobiDB-lite"/>
    </source>
</evidence>
<keyword evidence="3" id="KW-1185">Reference proteome</keyword>
<dbReference type="EMBL" id="JASCZI010031758">
    <property type="protein sequence ID" value="MED6127378.1"/>
    <property type="molecule type" value="Genomic_DNA"/>
</dbReference>
<name>A0ABU6RTC2_9FABA</name>
<sequence length="164" mass="17405">DQLKLQELKRKKRSSSTPLPAAVSGDSGVNSGGERRTVTRRKPPPSSISLFLSLTSALSLSLSASSSHSSIHTHTSPSSLFGSDGGRILINNGGGSATRRLRNLSQRHSLSFSDSLSFYFDLSLSLSLGDSSGGEGGCHRRHLLLPPSLYPIVGWCVRALLGFV</sequence>